<dbReference type="Proteomes" id="UP000239709">
    <property type="component" value="Chromosome"/>
</dbReference>
<evidence type="ECO:0000256" key="5">
    <source>
        <dbReference type="ARBA" id="ARBA00022519"/>
    </source>
</evidence>
<evidence type="ECO:0000256" key="3">
    <source>
        <dbReference type="ARBA" id="ARBA00022448"/>
    </source>
</evidence>
<evidence type="ECO:0000256" key="4">
    <source>
        <dbReference type="ARBA" id="ARBA00022475"/>
    </source>
</evidence>
<dbReference type="PANTHER" id="PTHR30386">
    <property type="entry name" value="MEMBRANE FUSION SUBUNIT OF EMRAB-TOLC MULTIDRUG EFFLUX PUMP"/>
    <property type="match status" value="1"/>
</dbReference>
<gene>
    <name evidence="12" type="ORF">C6570_14285</name>
</gene>
<evidence type="ECO:0000256" key="10">
    <source>
        <dbReference type="SAM" id="Phobius"/>
    </source>
</evidence>
<evidence type="ECO:0000313" key="13">
    <source>
        <dbReference type="Proteomes" id="UP000239709"/>
    </source>
</evidence>
<dbReference type="SUPFAM" id="SSF111369">
    <property type="entry name" value="HlyD-like secretion proteins"/>
    <property type="match status" value="1"/>
</dbReference>
<dbReference type="InterPro" id="IPR058633">
    <property type="entry name" value="EmrA/FarA_HH"/>
</dbReference>
<dbReference type="KEGG" id="otk:C6570_14285"/>
<feature type="transmembrane region" description="Helical" evidence="10">
    <location>
        <begin position="37"/>
        <end position="55"/>
    </location>
</feature>
<dbReference type="GO" id="GO:0015721">
    <property type="term" value="P:bile acid and bile salt transport"/>
    <property type="evidence" value="ECO:0007669"/>
    <property type="project" value="UniProtKB-ARBA"/>
</dbReference>
<comment type="similarity">
    <text evidence="2">Belongs to the membrane fusion protein (MFP) (TC 8.A.1) family.</text>
</comment>
<keyword evidence="7 10" id="KW-1133">Transmembrane helix</keyword>
<protein>
    <submittedName>
        <fullName evidence="12">EmrA/EmrK family multidrug efflux transporter periplasmic adaptor subunit</fullName>
    </submittedName>
</protein>
<dbReference type="Gene3D" id="2.40.30.170">
    <property type="match status" value="1"/>
</dbReference>
<reference evidence="12 13" key="1">
    <citation type="submission" date="2018-03" db="EMBL/GenBank/DDBJ databases">
        <title>Genome sequencing of Ottowia sp.</title>
        <authorList>
            <person name="Kim S.-J."/>
            <person name="Heo J."/>
            <person name="Kwon S.-W."/>
        </authorList>
    </citation>
    <scope>NUCLEOTIDE SEQUENCE [LARGE SCALE GENOMIC DNA]</scope>
    <source>
        <strain evidence="12 13">KADR8-3</strain>
    </source>
</reference>
<evidence type="ECO:0000259" key="11">
    <source>
        <dbReference type="Pfam" id="PF25885"/>
    </source>
</evidence>
<evidence type="ECO:0000256" key="8">
    <source>
        <dbReference type="ARBA" id="ARBA00023136"/>
    </source>
</evidence>
<evidence type="ECO:0000256" key="1">
    <source>
        <dbReference type="ARBA" id="ARBA00004377"/>
    </source>
</evidence>
<keyword evidence="6 10" id="KW-0812">Transmembrane</keyword>
<dbReference type="AlphaFoldDB" id="A0A2S0MHI9"/>
<dbReference type="GO" id="GO:0046677">
    <property type="term" value="P:response to antibiotic"/>
    <property type="evidence" value="ECO:0007669"/>
    <property type="project" value="UniProtKB-ARBA"/>
</dbReference>
<feature type="region of interest" description="Disordered" evidence="9">
    <location>
        <begin position="1"/>
        <end position="29"/>
    </location>
</feature>
<dbReference type="SUPFAM" id="SSF56954">
    <property type="entry name" value="Outer membrane efflux proteins (OEP)"/>
    <property type="match status" value="1"/>
</dbReference>
<dbReference type="Gene3D" id="1.10.287.470">
    <property type="entry name" value="Helix hairpin bin"/>
    <property type="match status" value="1"/>
</dbReference>
<accession>A0A2S0MHI9</accession>
<dbReference type="PANTHER" id="PTHR30386:SF19">
    <property type="entry name" value="MULTIDRUG EXPORT PROTEIN EMRA-RELATED"/>
    <property type="match status" value="1"/>
</dbReference>
<evidence type="ECO:0000256" key="7">
    <source>
        <dbReference type="ARBA" id="ARBA00022989"/>
    </source>
</evidence>
<proteinExistence type="inferred from homology"/>
<sequence length="470" mass="48569">MSNTDQAPATPAQAAPENAANAAPVRSGAKNPKRKRALLTLTAAVAVCGLAWGVYDWLVLSHYEDTDNAYVQGNLIQITPQVGGTVTAIMADETDRVEAGQPLVKLDAADADVALAQAEAALGQAVRQVRTLYVNNAGLAAQVRLREADVAKARAQLTMAQQDLGRRQTLVPGGAVSGEELAHARSQVVSAQSAVDAAQAAVVAAREQLTSNRALTEGTPVDQHPSVLAAAAKVREAWITAHRMTLPAPVTGYVSKRNVQLGQRVAAGSPLMAVVPLEQLWVDANFKENQLRNLRIGQPVKLVADAYGSKVVYDGKVAGLGMATGAASALLPAQNATGNWIKVVQRVPVRIALETEQLKAHPLRVGLSMEAKVDIADQSGTELASASRAGDAARTQVFAQADQGADQRVQAIIAQNMGTPVPTNAPTNAPTGAAAGAEATPAAKRPASANGSTPAAANHATHAATTQHAG</sequence>
<dbReference type="EMBL" id="CP027666">
    <property type="protein sequence ID" value="AVO35267.1"/>
    <property type="molecule type" value="Genomic_DNA"/>
</dbReference>
<keyword evidence="4" id="KW-1003">Cell membrane</keyword>
<dbReference type="GO" id="GO:0005886">
    <property type="term" value="C:plasma membrane"/>
    <property type="evidence" value="ECO:0007669"/>
    <property type="project" value="UniProtKB-SubCell"/>
</dbReference>
<feature type="compositionally biased region" description="Low complexity" evidence="9">
    <location>
        <begin position="1"/>
        <end position="24"/>
    </location>
</feature>
<dbReference type="Pfam" id="PF25885">
    <property type="entry name" value="HH_EMRA"/>
    <property type="match status" value="1"/>
</dbReference>
<evidence type="ECO:0000256" key="2">
    <source>
        <dbReference type="ARBA" id="ARBA00009477"/>
    </source>
</evidence>
<name>A0A2S0MHI9_9BURK</name>
<keyword evidence="5" id="KW-0997">Cell inner membrane</keyword>
<comment type="subcellular location">
    <subcellularLocation>
        <location evidence="1">Cell inner membrane</location>
        <topology evidence="1">Single-pass membrane protein</topology>
    </subcellularLocation>
</comment>
<dbReference type="FunFam" id="2.40.30.170:FF:000003">
    <property type="entry name" value="Multidrug resistance protein A"/>
    <property type="match status" value="1"/>
</dbReference>
<dbReference type="OrthoDB" id="9811754at2"/>
<evidence type="ECO:0000313" key="12">
    <source>
        <dbReference type="EMBL" id="AVO35267.1"/>
    </source>
</evidence>
<evidence type="ECO:0000256" key="6">
    <source>
        <dbReference type="ARBA" id="ARBA00022692"/>
    </source>
</evidence>
<dbReference type="Gene3D" id="2.40.50.100">
    <property type="match status" value="1"/>
</dbReference>
<feature type="domain" description="Multidrug export protein EmrA/FarA alpha-helical hairpin" evidence="11">
    <location>
        <begin position="110"/>
        <end position="243"/>
    </location>
</feature>
<dbReference type="GO" id="GO:1990961">
    <property type="term" value="P:xenobiotic detoxification by transmembrane export across the plasma membrane"/>
    <property type="evidence" value="ECO:0007669"/>
    <property type="project" value="UniProtKB-ARBA"/>
</dbReference>
<keyword evidence="8 10" id="KW-0472">Membrane</keyword>
<dbReference type="InterPro" id="IPR050739">
    <property type="entry name" value="MFP"/>
</dbReference>
<evidence type="ECO:0000256" key="9">
    <source>
        <dbReference type="SAM" id="MobiDB-lite"/>
    </source>
</evidence>
<keyword evidence="13" id="KW-1185">Reference proteome</keyword>
<feature type="region of interest" description="Disordered" evidence="9">
    <location>
        <begin position="418"/>
        <end position="470"/>
    </location>
</feature>
<keyword evidence="3" id="KW-0813">Transport</keyword>
<dbReference type="RefSeq" id="WP_106703816.1">
    <property type="nucleotide sequence ID" value="NZ_CP027666.1"/>
</dbReference>
<organism evidence="12 13">
    <name type="scientific">Ottowia oryzae</name>
    <dbReference type="NCBI Taxonomy" id="2109914"/>
    <lineage>
        <taxon>Bacteria</taxon>
        <taxon>Pseudomonadati</taxon>
        <taxon>Pseudomonadota</taxon>
        <taxon>Betaproteobacteria</taxon>
        <taxon>Burkholderiales</taxon>
        <taxon>Comamonadaceae</taxon>
        <taxon>Ottowia</taxon>
    </lineage>
</organism>